<keyword evidence="1" id="KW-0472">Membrane</keyword>
<sequence length="304" mass="34891">MDKNYLTRKWLANELSEQEMAEFKKLDDYPMCMDILEHATFFKASGFSAMADFETFSERLAMAQPPPVRKISWLRPMLRIASVFVVGFALYYFFFFKDMAQVQTLAGEKATIELPDASTVVINALSEIQYNKKMWGQHREVKLKGEAFFTVAKGAKFNVVTSQGTVSVLGTKFNVKQRGTYLEVKCYEGRVRVTSGSLSKELRAGDNFRFFEEGLTLDKNIYEHSSWTKNTSSFQRTPFYEVIAELERQYAIKITLDQVPEERLFTGGFVHGHLEDALRSLTEPLNLGYKITASDQVTLYPREK</sequence>
<feature type="domain" description="Protein FecR C-terminal" evidence="3">
    <location>
        <begin position="233"/>
        <end position="292"/>
    </location>
</feature>
<organism evidence="4">
    <name type="scientific">hydrothermal vent metagenome</name>
    <dbReference type="NCBI Taxonomy" id="652676"/>
    <lineage>
        <taxon>unclassified sequences</taxon>
        <taxon>metagenomes</taxon>
        <taxon>ecological metagenomes</taxon>
    </lineage>
</organism>
<evidence type="ECO:0000259" key="2">
    <source>
        <dbReference type="Pfam" id="PF04773"/>
    </source>
</evidence>
<keyword evidence="1" id="KW-0812">Transmembrane</keyword>
<evidence type="ECO:0000256" key="1">
    <source>
        <dbReference type="SAM" id="Phobius"/>
    </source>
</evidence>
<accession>A0A3B0T609</accession>
<evidence type="ECO:0000313" key="4">
    <source>
        <dbReference type="EMBL" id="VAW12310.1"/>
    </source>
</evidence>
<dbReference type="EMBL" id="UOEL01000085">
    <property type="protein sequence ID" value="VAW12310.1"/>
    <property type="molecule type" value="Genomic_DNA"/>
</dbReference>
<name>A0A3B0T609_9ZZZZ</name>
<evidence type="ECO:0000259" key="3">
    <source>
        <dbReference type="Pfam" id="PF16344"/>
    </source>
</evidence>
<dbReference type="Gene3D" id="2.60.120.1440">
    <property type="match status" value="1"/>
</dbReference>
<dbReference type="Gene3D" id="3.55.50.30">
    <property type="match status" value="1"/>
</dbReference>
<gene>
    <name evidence="4" type="ORF">MNBD_BACTEROID03-302</name>
</gene>
<dbReference type="Pfam" id="PF16344">
    <property type="entry name" value="FecR_C"/>
    <property type="match status" value="1"/>
</dbReference>
<dbReference type="AlphaFoldDB" id="A0A3B0T609"/>
<reference evidence="4" key="1">
    <citation type="submission" date="2018-06" db="EMBL/GenBank/DDBJ databases">
        <authorList>
            <person name="Zhirakovskaya E."/>
        </authorList>
    </citation>
    <scope>NUCLEOTIDE SEQUENCE</scope>
</reference>
<dbReference type="GO" id="GO:0016989">
    <property type="term" value="F:sigma factor antagonist activity"/>
    <property type="evidence" value="ECO:0007669"/>
    <property type="project" value="TreeGrafter"/>
</dbReference>
<dbReference type="InterPro" id="IPR012373">
    <property type="entry name" value="Ferrdict_sens_TM"/>
</dbReference>
<dbReference type="PANTHER" id="PTHR30273:SF2">
    <property type="entry name" value="PROTEIN FECR"/>
    <property type="match status" value="1"/>
</dbReference>
<feature type="transmembrane region" description="Helical" evidence="1">
    <location>
        <begin position="77"/>
        <end position="95"/>
    </location>
</feature>
<protein>
    <submittedName>
        <fullName evidence="4">Anti-sigma factor</fullName>
    </submittedName>
</protein>
<proteinExistence type="predicted"/>
<dbReference type="PANTHER" id="PTHR30273">
    <property type="entry name" value="PERIPLASMIC SIGNAL SENSOR AND SIGMA FACTOR ACTIVATOR FECR-RELATED"/>
    <property type="match status" value="1"/>
</dbReference>
<feature type="domain" description="FecR protein" evidence="2">
    <location>
        <begin position="101"/>
        <end position="192"/>
    </location>
</feature>
<dbReference type="InterPro" id="IPR032508">
    <property type="entry name" value="FecR_C"/>
</dbReference>
<keyword evidence="1" id="KW-1133">Transmembrane helix</keyword>
<dbReference type="Pfam" id="PF04773">
    <property type="entry name" value="FecR"/>
    <property type="match status" value="1"/>
</dbReference>
<dbReference type="InterPro" id="IPR006860">
    <property type="entry name" value="FecR"/>
</dbReference>
<dbReference type="PIRSF" id="PIRSF018266">
    <property type="entry name" value="FecR"/>
    <property type="match status" value="1"/>
</dbReference>